<accession>A0AAV4QKA9</accession>
<evidence type="ECO:0000313" key="2">
    <source>
        <dbReference type="Proteomes" id="UP001054945"/>
    </source>
</evidence>
<gene>
    <name evidence="1" type="ORF">CEXT_115011</name>
</gene>
<organism evidence="1 2">
    <name type="scientific">Caerostris extrusa</name>
    <name type="common">Bark spider</name>
    <name type="synonym">Caerostris bankana</name>
    <dbReference type="NCBI Taxonomy" id="172846"/>
    <lineage>
        <taxon>Eukaryota</taxon>
        <taxon>Metazoa</taxon>
        <taxon>Ecdysozoa</taxon>
        <taxon>Arthropoda</taxon>
        <taxon>Chelicerata</taxon>
        <taxon>Arachnida</taxon>
        <taxon>Araneae</taxon>
        <taxon>Araneomorphae</taxon>
        <taxon>Entelegynae</taxon>
        <taxon>Araneoidea</taxon>
        <taxon>Araneidae</taxon>
        <taxon>Caerostris</taxon>
    </lineage>
</organism>
<dbReference type="Proteomes" id="UP001054945">
    <property type="component" value="Unassembled WGS sequence"/>
</dbReference>
<proteinExistence type="predicted"/>
<dbReference type="EMBL" id="BPLR01006438">
    <property type="protein sequence ID" value="GIY09855.1"/>
    <property type="molecule type" value="Genomic_DNA"/>
</dbReference>
<sequence length="111" mass="12954">MERRPFGHHRTFYFEACPRGVISLLGSRLKELGHPSKEYSRHLLQSTRSNYLCSNCVLDMGIRYGDQAGQYIKNLYLTEIRQLNRQLQTVLVSHLKEFRTNSIIEKGNIDP</sequence>
<reference evidence="1 2" key="1">
    <citation type="submission" date="2021-06" db="EMBL/GenBank/DDBJ databases">
        <title>Caerostris extrusa draft genome.</title>
        <authorList>
            <person name="Kono N."/>
            <person name="Arakawa K."/>
        </authorList>
    </citation>
    <scope>NUCLEOTIDE SEQUENCE [LARGE SCALE GENOMIC DNA]</scope>
</reference>
<keyword evidence="2" id="KW-1185">Reference proteome</keyword>
<evidence type="ECO:0000313" key="1">
    <source>
        <dbReference type="EMBL" id="GIY09855.1"/>
    </source>
</evidence>
<comment type="caution">
    <text evidence="1">The sequence shown here is derived from an EMBL/GenBank/DDBJ whole genome shotgun (WGS) entry which is preliminary data.</text>
</comment>
<protein>
    <submittedName>
        <fullName evidence="1">Uncharacterized protein</fullName>
    </submittedName>
</protein>
<name>A0AAV4QKA9_CAEEX</name>
<dbReference type="AlphaFoldDB" id="A0AAV4QKA9"/>